<dbReference type="InterPro" id="IPR053023">
    <property type="entry name" value="FLAP_modulator"/>
</dbReference>
<proteinExistence type="predicted"/>
<dbReference type="InterPro" id="IPR010903">
    <property type="entry name" value="DUF1517"/>
</dbReference>
<protein>
    <recommendedName>
        <fullName evidence="4">DUF1517 domain-containing protein</fullName>
    </recommendedName>
</protein>
<sequence length="379" mass="40119">MPNSAFLVPTPLQLRPLHAASRPLCSRARPISTSTLYTPPTASLNFNFPSPAKVLQRVRDDTLIVAKHASKAVAAVALIAALVLPPDMALAASGGRIGGSSFRSSPVPSRVAPAPRYGGGYGGGYSGGYGGGLFGAPGGVYFSPIILPFGGFGFGGIGSLILFATAAAFVADTLRTKSEESDIQEAVDPNTSLTTVKIGLLANARDLQRSLDTLGRSADTSSVSGLKYVLDETAMSLLRNPDYWIYGSLNNLQSRLSTAESEFSRIVLEERLKLDEETLSNSAGRIRELGRASATTQDYSKAPGEYIVVSLIVAATGNLARKLPRSIASTAELEQTLRVLAGTSTEALQGIEVIWAPQSLRDTLSERELLTDHPELKRL</sequence>
<evidence type="ECO:0008006" key="4">
    <source>
        <dbReference type="Google" id="ProtNLM"/>
    </source>
</evidence>
<keyword evidence="1" id="KW-1133">Transmembrane helix</keyword>
<keyword evidence="1" id="KW-0472">Membrane</keyword>
<keyword evidence="1" id="KW-0812">Transmembrane</keyword>
<evidence type="ECO:0000256" key="1">
    <source>
        <dbReference type="SAM" id="Phobius"/>
    </source>
</evidence>
<gene>
    <name evidence="2" type="ORF">BWQ96_05451</name>
</gene>
<dbReference type="PANTHER" id="PTHR33975:SF2">
    <property type="entry name" value="MYELIN-ASSOCIATED OLIGODENDROCYTE BASIC PROTEIN"/>
    <property type="match status" value="1"/>
</dbReference>
<organism evidence="2 3">
    <name type="scientific">Gracilariopsis chorda</name>
    <dbReference type="NCBI Taxonomy" id="448386"/>
    <lineage>
        <taxon>Eukaryota</taxon>
        <taxon>Rhodophyta</taxon>
        <taxon>Florideophyceae</taxon>
        <taxon>Rhodymeniophycidae</taxon>
        <taxon>Gracilariales</taxon>
        <taxon>Gracilariaceae</taxon>
        <taxon>Gracilariopsis</taxon>
    </lineage>
</organism>
<dbReference type="STRING" id="448386.A0A2V3IRM7"/>
<name>A0A2V3IRM7_9FLOR</name>
<dbReference type="PANTHER" id="PTHR33975">
    <property type="entry name" value="MYELIN-ASSOCIATED OLIGODENDROCYTE BASIC PROTEIN"/>
    <property type="match status" value="1"/>
</dbReference>
<accession>A0A2V3IRM7</accession>
<feature type="transmembrane region" description="Helical" evidence="1">
    <location>
        <begin position="145"/>
        <end position="171"/>
    </location>
</feature>
<dbReference type="SUPFAM" id="SSF103473">
    <property type="entry name" value="MFS general substrate transporter"/>
    <property type="match status" value="1"/>
</dbReference>
<dbReference type="InterPro" id="IPR036259">
    <property type="entry name" value="MFS_trans_sf"/>
</dbReference>
<dbReference type="Proteomes" id="UP000247409">
    <property type="component" value="Unassembled WGS sequence"/>
</dbReference>
<reference evidence="2 3" key="1">
    <citation type="journal article" date="2018" name="Mol. Biol. Evol.">
        <title>Analysis of the draft genome of the red seaweed Gracilariopsis chorda provides insights into genome size evolution in Rhodophyta.</title>
        <authorList>
            <person name="Lee J."/>
            <person name="Yang E.C."/>
            <person name="Graf L."/>
            <person name="Yang J.H."/>
            <person name="Qiu H."/>
            <person name="Zel Zion U."/>
            <person name="Chan C.X."/>
            <person name="Stephens T.G."/>
            <person name="Weber A.P.M."/>
            <person name="Boo G.H."/>
            <person name="Boo S.M."/>
            <person name="Kim K.M."/>
            <person name="Shin Y."/>
            <person name="Jung M."/>
            <person name="Lee S.J."/>
            <person name="Yim H.S."/>
            <person name="Lee J.H."/>
            <person name="Bhattacharya D."/>
            <person name="Yoon H.S."/>
        </authorList>
    </citation>
    <scope>NUCLEOTIDE SEQUENCE [LARGE SCALE GENOMIC DNA]</scope>
    <source>
        <strain evidence="2 3">SKKU-2015</strain>
        <tissue evidence="2">Whole body</tissue>
    </source>
</reference>
<dbReference type="AlphaFoldDB" id="A0A2V3IRM7"/>
<dbReference type="Pfam" id="PF07466">
    <property type="entry name" value="DUF1517"/>
    <property type="match status" value="1"/>
</dbReference>
<dbReference type="EMBL" id="NBIV01000081">
    <property type="protein sequence ID" value="PXF44781.1"/>
    <property type="molecule type" value="Genomic_DNA"/>
</dbReference>
<dbReference type="PIRSF" id="PIRSF037221">
    <property type="entry name" value="DUF1517"/>
    <property type="match status" value="1"/>
</dbReference>
<keyword evidence="3" id="KW-1185">Reference proteome</keyword>
<dbReference type="OrthoDB" id="542507at2759"/>
<evidence type="ECO:0000313" key="3">
    <source>
        <dbReference type="Proteomes" id="UP000247409"/>
    </source>
</evidence>
<comment type="caution">
    <text evidence="2">The sequence shown here is derived from an EMBL/GenBank/DDBJ whole genome shotgun (WGS) entry which is preliminary data.</text>
</comment>
<evidence type="ECO:0000313" key="2">
    <source>
        <dbReference type="EMBL" id="PXF44781.1"/>
    </source>
</evidence>